<feature type="domain" description="Rad50/SbcC-type AAA" evidence="2">
    <location>
        <begin position="5"/>
        <end position="200"/>
    </location>
</feature>
<dbReference type="InterPro" id="IPR027417">
    <property type="entry name" value="P-loop_NTPase"/>
</dbReference>
<keyword evidence="4" id="KW-1185">Reference proteome</keyword>
<comment type="caution">
    <text evidence="3">The sequence shown here is derived from an EMBL/GenBank/DDBJ whole genome shotgun (WGS) entry which is preliminary data.</text>
</comment>
<dbReference type="Pfam" id="PF13476">
    <property type="entry name" value="AAA_23"/>
    <property type="match status" value="1"/>
</dbReference>
<dbReference type="Pfam" id="PF13304">
    <property type="entry name" value="AAA_21"/>
    <property type="match status" value="1"/>
</dbReference>
<evidence type="ECO:0000259" key="2">
    <source>
        <dbReference type="Pfam" id="PF13476"/>
    </source>
</evidence>
<name>A0A926UUK6_9CYAN</name>
<protein>
    <submittedName>
        <fullName evidence="3">AAA family ATPase</fullName>
    </submittedName>
</protein>
<dbReference type="Gene3D" id="3.40.50.300">
    <property type="entry name" value="P-loop containing nucleotide triphosphate hydrolases"/>
    <property type="match status" value="1"/>
</dbReference>
<organism evidence="3 4">
    <name type="scientific">Pseudanabaena cinerea FACHB-1277</name>
    <dbReference type="NCBI Taxonomy" id="2949581"/>
    <lineage>
        <taxon>Bacteria</taxon>
        <taxon>Bacillati</taxon>
        <taxon>Cyanobacteriota</taxon>
        <taxon>Cyanophyceae</taxon>
        <taxon>Pseudanabaenales</taxon>
        <taxon>Pseudanabaenaceae</taxon>
        <taxon>Pseudanabaena</taxon>
        <taxon>Pseudanabaena cinerea</taxon>
    </lineage>
</organism>
<dbReference type="InterPro" id="IPR003959">
    <property type="entry name" value="ATPase_AAA_core"/>
</dbReference>
<dbReference type="Proteomes" id="UP000631421">
    <property type="component" value="Unassembled WGS sequence"/>
</dbReference>
<evidence type="ECO:0000313" key="4">
    <source>
        <dbReference type="Proteomes" id="UP000631421"/>
    </source>
</evidence>
<evidence type="ECO:0000313" key="3">
    <source>
        <dbReference type="EMBL" id="MBD2151148.1"/>
    </source>
</evidence>
<dbReference type="GO" id="GO:0006302">
    <property type="term" value="P:double-strand break repair"/>
    <property type="evidence" value="ECO:0007669"/>
    <property type="project" value="InterPro"/>
</dbReference>
<proteinExistence type="predicted"/>
<reference evidence="3" key="2">
    <citation type="submission" date="2020-08" db="EMBL/GenBank/DDBJ databases">
        <authorList>
            <person name="Chen M."/>
            <person name="Teng W."/>
            <person name="Zhao L."/>
            <person name="Hu C."/>
            <person name="Zhou Y."/>
            <person name="Han B."/>
            <person name="Song L."/>
            <person name="Shu W."/>
        </authorList>
    </citation>
    <scope>NUCLEOTIDE SEQUENCE</scope>
    <source>
        <strain evidence="3">FACHB-1277</strain>
    </source>
</reference>
<feature type="domain" description="ATPase AAA-type core" evidence="1">
    <location>
        <begin position="218"/>
        <end position="343"/>
    </location>
</feature>
<dbReference type="RefSeq" id="WP_190351568.1">
    <property type="nucleotide sequence ID" value="NZ_JACJPY010000044.1"/>
</dbReference>
<dbReference type="PANTHER" id="PTHR43581">
    <property type="entry name" value="ATP/GTP PHOSPHATASE"/>
    <property type="match status" value="1"/>
</dbReference>
<sequence length="438" mass="50014">MHIEKLRMQNFRGFKDVTIDFPSNLAVFIGVNGSGKSSIIDCLDNLLFELISRLLRVTRNAKNFSTRGMNGFGENDISNGSQETINELTISYSEFSEAFSRDIQLLYCFGYPSSSEEPQKDFQRSIFEDVGNFKIFINTQINNNPNKSIPIIVCYSTKRSVTNYRLSGSDPLSPNVAKLSQVNCYTDATNQYNIDFETFFVWFKNNEDLEQEIRLDGNLDYQDYQLNLVRKAITSILPDYSDLKVKRSRMQIVLKKQDHELVLNQLSDGEKNLLVMVADIARRLAIANPDPTKNALEGEGIILIDEIELHLHPQWQRDIIPRLTSTFPNCQFIVTTHSPQVLSNVKKENVFIVEDFQVYPADAYTFGRDSNSILSELMGVTERPIEIQNKLTECLYKIDDGQIEEAKVLLRELSDLLGHNDSEIVKANTLISFLSKVK</sequence>
<accession>A0A926UUK6</accession>
<dbReference type="AlphaFoldDB" id="A0A926UUK6"/>
<dbReference type="GO" id="GO:0016887">
    <property type="term" value="F:ATP hydrolysis activity"/>
    <property type="evidence" value="ECO:0007669"/>
    <property type="project" value="InterPro"/>
</dbReference>
<dbReference type="GO" id="GO:0005524">
    <property type="term" value="F:ATP binding"/>
    <property type="evidence" value="ECO:0007669"/>
    <property type="project" value="InterPro"/>
</dbReference>
<dbReference type="SUPFAM" id="SSF52540">
    <property type="entry name" value="P-loop containing nucleoside triphosphate hydrolases"/>
    <property type="match status" value="1"/>
</dbReference>
<gene>
    <name evidence="3" type="ORF">H6F44_13605</name>
</gene>
<reference evidence="3" key="1">
    <citation type="journal article" date="2015" name="ISME J.">
        <title>Draft Genome Sequence of Streptomyces incarnatus NRRL8089, which Produces the Nucleoside Antibiotic Sinefungin.</title>
        <authorList>
            <person name="Oshima K."/>
            <person name="Hattori M."/>
            <person name="Shimizu H."/>
            <person name="Fukuda K."/>
            <person name="Nemoto M."/>
            <person name="Inagaki K."/>
            <person name="Tamura T."/>
        </authorList>
    </citation>
    <scope>NUCLEOTIDE SEQUENCE</scope>
    <source>
        <strain evidence="3">FACHB-1277</strain>
    </source>
</reference>
<dbReference type="PANTHER" id="PTHR43581:SF2">
    <property type="entry name" value="EXCINUCLEASE ATPASE SUBUNIT"/>
    <property type="match status" value="1"/>
</dbReference>
<dbReference type="InterPro" id="IPR038729">
    <property type="entry name" value="Rad50/SbcC_AAA"/>
</dbReference>
<dbReference type="EMBL" id="JACJPY010000044">
    <property type="protein sequence ID" value="MBD2151148.1"/>
    <property type="molecule type" value="Genomic_DNA"/>
</dbReference>
<dbReference type="InterPro" id="IPR051396">
    <property type="entry name" value="Bact_Antivir_Def_Nuclease"/>
</dbReference>
<evidence type="ECO:0000259" key="1">
    <source>
        <dbReference type="Pfam" id="PF13304"/>
    </source>
</evidence>